<dbReference type="PhylomeDB" id="A7SVQ8"/>
<dbReference type="eggNOG" id="KOG1263">
    <property type="taxonomic scope" value="Eukaryota"/>
</dbReference>
<evidence type="ECO:0000256" key="4">
    <source>
        <dbReference type="ARBA" id="ARBA00023008"/>
    </source>
</evidence>
<dbReference type="GO" id="GO:0005507">
    <property type="term" value="F:copper ion binding"/>
    <property type="evidence" value="ECO:0007669"/>
    <property type="project" value="InterPro"/>
</dbReference>
<dbReference type="PANTHER" id="PTHR11709">
    <property type="entry name" value="MULTI-COPPER OXIDASE"/>
    <property type="match status" value="1"/>
</dbReference>
<feature type="non-terminal residue" evidence="6">
    <location>
        <position position="63"/>
    </location>
</feature>
<dbReference type="InterPro" id="IPR045087">
    <property type="entry name" value="Cu-oxidase_fam"/>
</dbReference>
<dbReference type="OMA" id="NELAFHW"/>
<dbReference type="SUPFAM" id="SSF49503">
    <property type="entry name" value="Cupredoxins"/>
    <property type="match status" value="1"/>
</dbReference>
<accession>A7SVQ8</accession>
<sequence>HFHGIHMTNNPWMDGVPYLSQCPILPRQSFQYRFVAEPAGTHWYHSHMDTKKADGLYGAFIVH</sequence>
<dbReference type="Pfam" id="PF07732">
    <property type="entry name" value="Cu-oxidase_3"/>
    <property type="match status" value="1"/>
</dbReference>
<proteinExistence type="inferred from homology"/>
<name>A7SVQ8_NEMVE</name>
<evidence type="ECO:0000256" key="1">
    <source>
        <dbReference type="ARBA" id="ARBA00010609"/>
    </source>
</evidence>
<dbReference type="InterPro" id="IPR008972">
    <property type="entry name" value="Cupredoxin"/>
</dbReference>
<dbReference type="PANTHER" id="PTHR11709:SF394">
    <property type="entry name" value="FI03373P-RELATED"/>
    <property type="match status" value="1"/>
</dbReference>
<dbReference type="GO" id="GO:0016491">
    <property type="term" value="F:oxidoreductase activity"/>
    <property type="evidence" value="ECO:0007669"/>
    <property type="project" value="UniProtKB-KW"/>
</dbReference>
<keyword evidence="2" id="KW-0479">Metal-binding</keyword>
<organism evidence="6 7">
    <name type="scientific">Nematostella vectensis</name>
    <name type="common">Starlet sea anemone</name>
    <dbReference type="NCBI Taxonomy" id="45351"/>
    <lineage>
        <taxon>Eukaryota</taxon>
        <taxon>Metazoa</taxon>
        <taxon>Cnidaria</taxon>
        <taxon>Anthozoa</taxon>
        <taxon>Hexacorallia</taxon>
        <taxon>Actiniaria</taxon>
        <taxon>Edwardsiidae</taxon>
        <taxon>Nematostella</taxon>
    </lineage>
</organism>
<dbReference type="InParanoid" id="A7SVQ8"/>
<dbReference type="InterPro" id="IPR011707">
    <property type="entry name" value="Cu-oxidase-like_N"/>
</dbReference>
<dbReference type="AlphaFoldDB" id="A7SVQ8"/>
<reference evidence="6 7" key="1">
    <citation type="journal article" date="2007" name="Science">
        <title>Sea anemone genome reveals ancestral eumetazoan gene repertoire and genomic organization.</title>
        <authorList>
            <person name="Putnam N.H."/>
            <person name="Srivastava M."/>
            <person name="Hellsten U."/>
            <person name="Dirks B."/>
            <person name="Chapman J."/>
            <person name="Salamov A."/>
            <person name="Terry A."/>
            <person name="Shapiro H."/>
            <person name="Lindquist E."/>
            <person name="Kapitonov V.V."/>
            <person name="Jurka J."/>
            <person name="Genikhovich G."/>
            <person name="Grigoriev I.V."/>
            <person name="Lucas S.M."/>
            <person name="Steele R.E."/>
            <person name="Finnerty J.R."/>
            <person name="Technau U."/>
            <person name="Martindale M.Q."/>
            <person name="Rokhsar D.S."/>
        </authorList>
    </citation>
    <scope>NUCLEOTIDE SEQUENCE [LARGE SCALE GENOMIC DNA]</scope>
    <source>
        <strain evidence="7">CH2 X CH6</strain>
    </source>
</reference>
<evidence type="ECO:0000313" key="6">
    <source>
        <dbReference type="EMBL" id="EDO32219.1"/>
    </source>
</evidence>
<evidence type="ECO:0000256" key="2">
    <source>
        <dbReference type="ARBA" id="ARBA00022723"/>
    </source>
</evidence>
<gene>
    <name evidence="6" type="ORF">NEMVEDRAFT_v1g70862</name>
</gene>
<dbReference type="Gene3D" id="2.60.40.420">
    <property type="entry name" value="Cupredoxins - blue copper proteins"/>
    <property type="match status" value="1"/>
</dbReference>
<feature type="non-terminal residue" evidence="6">
    <location>
        <position position="1"/>
    </location>
</feature>
<comment type="similarity">
    <text evidence="1">Belongs to the multicopper oxidase family.</text>
</comment>
<evidence type="ECO:0000256" key="3">
    <source>
        <dbReference type="ARBA" id="ARBA00023002"/>
    </source>
</evidence>
<dbReference type="EMBL" id="DS469841">
    <property type="protein sequence ID" value="EDO32219.1"/>
    <property type="molecule type" value="Genomic_DNA"/>
</dbReference>
<evidence type="ECO:0000313" key="7">
    <source>
        <dbReference type="Proteomes" id="UP000001593"/>
    </source>
</evidence>
<dbReference type="Proteomes" id="UP000001593">
    <property type="component" value="Unassembled WGS sequence"/>
</dbReference>
<protein>
    <recommendedName>
        <fullName evidence="5">Plastocyanin-like domain-containing protein</fullName>
    </recommendedName>
</protein>
<dbReference type="HOGENOM" id="CLU_206252_0_0_1"/>
<keyword evidence="3" id="KW-0560">Oxidoreductase</keyword>
<keyword evidence="4" id="KW-0186">Copper</keyword>
<evidence type="ECO:0000259" key="5">
    <source>
        <dbReference type="Pfam" id="PF07732"/>
    </source>
</evidence>
<keyword evidence="7" id="KW-1185">Reference proteome</keyword>
<feature type="domain" description="Plastocyanin-like" evidence="5">
    <location>
        <begin position="1"/>
        <end position="63"/>
    </location>
</feature>